<evidence type="ECO:0000313" key="2">
    <source>
        <dbReference type="Proteomes" id="UP000661691"/>
    </source>
</evidence>
<accession>A0A926N6T8</accession>
<name>A0A926N6T8_9BACL</name>
<dbReference type="EMBL" id="JACXAH010000029">
    <property type="protein sequence ID" value="MBD1373564.1"/>
    <property type="molecule type" value="Genomic_DNA"/>
</dbReference>
<dbReference type="AlphaFoldDB" id="A0A926N6T8"/>
<dbReference type="Proteomes" id="UP000661691">
    <property type="component" value="Unassembled WGS sequence"/>
</dbReference>
<organism evidence="1 2">
    <name type="scientific">Polycladospora coralii</name>
    <dbReference type="NCBI Taxonomy" id="2771432"/>
    <lineage>
        <taxon>Bacteria</taxon>
        <taxon>Bacillati</taxon>
        <taxon>Bacillota</taxon>
        <taxon>Bacilli</taxon>
        <taxon>Bacillales</taxon>
        <taxon>Thermoactinomycetaceae</taxon>
        <taxon>Polycladospora</taxon>
    </lineage>
</organism>
<dbReference type="RefSeq" id="WP_191141093.1">
    <property type="nucleotide sequence ID" value="NZ_JACXAG020000013.1"/>
</dbReference>
<evidence type="ECO:0000313" key="1">
    <source>
        <dbReference type="EMBL" id="MBD1373564.1"/>
    </source>
</evidence>
<proteinExistence type="predicted"/>
<protein>
    <submittedName>
        <fullName evidence="1">Uncharacterized protein</fullName>
    </submittedName>
</protein>
<keyword evidence="2" id="KW-1185">Reference proteome</keyword>
<comment type="caution">
    <text evidence="1">The sequence shown here is derived from an EMBL/GenBank/DDBJ whole genome shotgun (WGS) entry which is preliminary data.</text>
</comment>
<reference evidence="1" key="1">
    <citation type="submission" date="2020-09" db="EMBL/GenBank/DDBJ databases">
        <title>A novel bacterium of genus Hazenella, isolated from South China Sea.</title>
        <authorList>
            <person name="Huang H."/>
            <person name="Mo K."/>
            <person name="Hu Y."/>
        </authorList>
    </citation>
    <scope>NUCLEOTIDE SEQUENCE</scope>
    <source>
        <strain evidence="1">IB182357</strain>
    </source>
</reference>
<gene>
    <name evidence="1" type="ORF">IC620_14545</name>
</gene>
<sequence>MADILNVTIDLNTDRFVTNFQPQAIGHLSSVVLGILETLDTDPPSDVPEFTVGAYEVRAVFNRTIGDFWNDHTLIEKGVKPPPNLRLPIFRVNYSPSLENIARGVFQAFSPVVTQLFRKKLVYVTAKNSFYSSTTISGL</sequence>